<dbReference type="Proteomes" id="UP000607653">
    <property type="component" value="Unassembled WGS sequence"/>
</dbReference>
<evidence type="ECO:0000313" key="2">
    <source>
        <dbReference type="EMBL" id="DAD30727.1"/>
    </source>
</evidence>
<gene>
    <name evidence="2" type="ORF">HUJ06_009578</name>
</gene>
<dbReference type="EMBL" id="DUZY01000003">
    <property type="protein sequence ID" value="DAD30727.1"/>
    <property type="molecule type" value="Genomic_DNA"/>
</dbReference>
<name>A0A822YE13_NELNU</name>
<evidence type="ECO:0000313" key="3">
    <source>
        <dbReference type="Proteomes" id="UP000607653"/>
    </source>
</evidence>
<accession>A0A822YE13</accession>
<dbReference type="AlphaFoldDB" id="A0A822YE13"/>
<reference evidence="2 3" key="1">
    <citation type="journal article" date="2020" name="Mol. Biol. Evol.">
        <title>Distinct Expression and Methylation Patterns for Genes with Different Fates following a Single Whole-Genome Duplication in Flowering Plants.</title>
        <authorList>
            <person name="Shi T."/>
            <person name="Rahmani R.S."/>
            <person name="Gugger P.F."/>
            <person name="Wang M."/>
            <person name="Li H."/>
            <person name="Zhang Y."/>
            <person name="Li Z."/>
            <person name="Wang Q."/>
            <person name="Van de Peer Y."/>
            <person name="Marchal K."/>
            <person name="Chen J."/>
        </authorList>
    </citation>
    <scope>NUCLEOTIDE SEQUENCE [LARGE SCALE GENOMIC DNA]</scope>
    <source>
        <tissue evidence="2">Leaf</tissue>
    </source>
</reference>
<protein>
    <submittedName>
        <fullName evidence="2">Uncharacterized protein</fullName>
    </submittedName>
</protein>
<feature type="chain" id="PRO_5032690482" evidence="1">
    <location>
        <begin position="21"/>
        <end position="72"/>
    </location>
</feature>
<sequence length="72" mass="8393">MVIKIVICLALLTPIKQTFAKPRFSEAGRESLDQHHAMGRRHLHAKVAAPWWWSADYSPVRRRRPVHNKLDP</sequence>
<proteinExistence type="predicted"/>
<keyword evidence="3" id="KW-1185">Reference proteome</keyword>
<feature type="signal peptide" evidence="1">
    <location>
        <begin position="1"/>
        <end position="20"/>
    </location>
</feature>
<comment type="caution">
    <text evidence="2">The sequence shown here is derived from an EMBL/GenBank/DDBJ whole genome shotgun (WGS) entry which is preliminary data.</text>
</comment>
<organism evidence="2 3">
    <name type="scientific">Nelumbo nucifera</name>
    <name type="common">Sacred lotus</name>
    <dbReference type="NCBI Taxonomy" id="4432"/>
    <lineage>
        <taxon>Eukaryota</taxon>
        <taxon>Viridiplantae</taxon>
        <taxon>Streptophyta</taxon>
        <taxon>Embryophyta</taxon>
        <taxon>Tracheophyta</taxon>
        <taxon>Spermatophyta</taxon>
        <taxon>Magnoliopsida</taxon>
        <taxon>Proteales</taxon>
        <taxon>Nelumbonaceae</taxon>
        <taxon>Nelumbo</taxon>
    </lineage>
</organism>
<evidence type="ECO:0000256" key="1">
    <source>
        <dbReference type="SAM" id="SignalP"/>
    </source>
</evidence>
<keyword evidence="1" id="KW-0732">Signal</keyword>